<name>A0AA39QQ06_9AGAR</name>
<reference evidence="1" key="1">
    <citation type="submission" date="2023-06" db="EMBL/GenBank/DDBJ databases">
        <authorList>
            <consortium name="Lawrence Berkeley National Laboratory"/>
            <person name="Ahrendt S."/>
            <person name="Sahu N."/>
            <person name="Indic B."/>
            <person name="Wong-Bajracharya J."/>
            <person name="Merenyi Z."/>
            <person name="Ke H.-M."/>
            <person name="Monk M."/>
            <person name="Kocsube S."/>
            <person name="Drula E."/>
            <person name="Lipzen A."/>
            <person name="Balint B."/>
            <person name="Henrissat B."/>
            <person name="Andreopoulos B."/>
            <person name="Martin F.M."/>
            <person name="Harder C.B."/>
            <person name="Rigling D."/>
            <person name="Ford K.L."/>
            <person name="Foster G.D."/>
            <person name="Pangilinan J."/>
            <person name="Papanicolaou A."/>
            <person name="Barry K."/>
            <person name="LaButti K."/>
            <person name="Viragh M."/>
            <person name="Koriabine M."/>
            <person name="Yan M."/>
            <person name="Riley R."/>
            <person name="Champramary S."/>
            <person name="Plett K.L."/>
            <person name="Tsai I.J."/>
            <person name="Slot J."/>
            <person name="Sipos G."/>
            <person name="Plett J."/>
            <person name="Nagy L.G."/>
            <person name="Grigoriev I.V."/>
        </authorList>
    </citation>
    <scope>NUCLEOTIDE SEQUENCE</scope>
    <source>
        <strain evidence="1">HWK02</strain>
    </source>
</reference>
<evidence type="ECO:0008006" key="3">
    <source>
        <dbReference type="Google" id="ProtNLM"/>
    </source>
</evidence>
<feature type="non-terminal residue" evidence="1">
    <location>
        <position position="287"/>
    </location>
</feature>
<dbReference type="SUPFAM" id="SSF52047">
    <property type="entry name" value="RNI-like"/>
    <property type="match status" value="1"/>
</dbReference>
<evidence type="ECO:0000313" key="2">
    <source>
        <dbReference type="Proteomes" id="UP001175228"/>
    </source>
</evidence>
<organism evidence="1 2">
    <name type="scientific">Armillaria luteobubalina</name>
    <dbReference type="NCBI Taxonomy" id="153913"/>
    <lineage>
        <taxon>Eukaryota</taxon>
        <taxon>Fungi</taxon>
        <taxon>Dikarya</taxon>
        <taxon>Basidiomycota</taxon>
        <taxon>Agaricomycotina</taxon>
        <taxon>Agaricomycetes</taxon>
        <taxon>Agaricomycetidae</taxon>
        <taxon>Agaricales</taxon>
        <taxon>Marasmiineae</taxon>
        <taxon>Physalacriaceae</taxon>
        <taxon>Armillaria</taxon>
    </lineage>
</organism>
<keyword evidence="2" id="KW-1185">Reference proteome</keyword>
<dbReference type="EMBL" id="JAUEPU010000001">
    <property type="protein sequence ID" value="KAK0506364.1"/>
    <property type="molecule type" value="Genomic_DNA"/>
</dbReference>
<gene>
    <name evidence="1" type="ORF">EDD18DRAFT_1123055</name>
</gene>
<accession>A0AA39QQ06</accession>
<protein>
    <recommendedName>
        <fullName evidence="3">F-box domain-containing protein</fullName>
    </recommendedName>
</protein>
<dbReference type="InterPro" id="IPR032675">
    <property type="entry name" value="LRR_dom_sf"/>
</dbReference>
<dbReference type="Gene3D" id="3.80.10.10">
    <property type="entry name" value="Ribonuclease Inhibitor"/>
    <property type="match status" value="1"/>
</dbReference>
<evidence type="ECO:0000313" key="1">
    <source>
        <dbReference type="EMBL" id="KAK0506364.1"/>
    </source>
</evidence>
<dbReference type="AlphaFoldDB" id="A0AA39QQ06"/>
<sequence length="287" mass="32682">MSVPNLVSLSVNVRRWSPSAPPFLNSICPSHSNENDGSLLSVTSSSSLTRLELTLPISAYLEYENVRNIFMYSPSLETLILPKFGQSLLGDEGRDWPIIFAPSSLRSLAVHLKYTHAEGDELWNAESPCPCILSFLRFPNLEYLEVVGDNCSYSLNLSSHFKDLSELKTLRLQRCSVTPLDDEFLRSLILLNRLELEDTSNVVKWFSKSPYTEMTLPFPHLSSISLSESSWSCNLDPWARLARLAVDDYGCTQFSIEVSTHLYSRMSQLFRHQDEQIHVREARNHPH</sequence>
<comment type="caution">
    <text evidence="1">The sequence shown here is derived from an EMBL/GenBank/DDBJ whole genome shotgun (WGS) entry which is preliminary data.</text>
</comment>
<proteinExistence type="predicted"/>
<dbReference type="Proteomes" id="UP001175228">
    <property type="component" value="Unassembled WGS sequence"/>
</dbReference>